<organism evidence="1">
    <name type="scientific">bioreactor metagenome</name>
    <dbReference type="NCBI Taxonomy" id="1076179"/>
    <lineage>
        <taxon>unclassified sequences</taxon>
        <taxon>metagenomes</taxon>
        <taxon>ecological metagenomes</taxon>
    </lineage>
</organism>
<proteinExistence type="predicted"/>
<evidence type="ECO:0000313" key="1">
    <source>
        <dbReference type="EMBL" id="MPM77547.1"/>
    </source>
</evidence>
<reference evidence="1" key="1">
    <citation type="submission" date="2019-08" db="EMBL/GenBank/DDBJ databases">
        <authorList>
            <person name="Kucharzyk K."/>
            <person name="Murdoch R.W."/>
            <person name="Higgins S."/>
            <person name="Loffler F."/>
        </authorList>
    </citation>
    <scope>NUCLEOTIDE SEQUENCE</scope>
</reference>
<accession>A0A645CKT9</accession>
<dbReference type="GO" id="GO:0016787">
    <property type="term" value="F:hydrolase activity"/>
    <property type="evidence" value="ECO:0007669"/>
    <property type="project" value="InterPro"/>
</dbReference>
<protein>
    <recommendedName>
        <fullName evidence="2">Alpha/beta hydrolase</fullName>
    </recommendedName>
</protein>
<name>A0A645CKT9_9ZZZZ</name>
<comment type="caution">
    <text evidence="1">The sequence shown here is derived from an EMBL/GenBank/DDBJ whole genome shotgun (WGS) entry which is preliminary data.</text>
</comment>
<evidence type="ECO:0008006" key="2">
    <source>
        <dbReference type="Google" id="ProtNLM"/>
    </source>
</evidence>
<gene>
    <name evidence="1" type="ORF">SDC9_124553</name>
</gene>
<dbReference type="InterPro" id="IPR029058">
    <property type="entry name" value="AB_hydrolase_fold"/>
</dbReference>
<dbReference type="Pfam" id="PF06821">
    <property type="entry name" value="Ser_hydrolase"/>
    <property type="match status" value="1"/>
</dbReference>
<dbReference type="Gene3D" id="3.40.50.1820">
    <property type="entry name" value="alpha/beta hydrolase"/>
    <property type="match status" value="1"/>
</dbReference>
<dbReference type="InterPro" id="IPR010662">
    <property type="entry name" value="RBBP9/YdeN"/>
</dbReference>
<dbReference type="EMBL" id="VSSQ01028022">
    <property type="protein sequence ID" value="MPM77547.1"/>
    <property type="molecule type" value="Genomic_DNA"/>
</dbReference>
<sequence>MTNFFIIPGYQGSGPDHWQSWLENTQPNFRRIHQKDWNSPDIDEWAENIDNAISGAGDNMVILVAHSLGCHAVAHWAKRYRRTIGAALLVAPPDIDLISRKVNAQLFEVPPLWQLPFRSTVVASSNDPWIDINKAELYARKWGSDFLNIGDAGHINHLSGHGEWRQGLELLRRIG</sequence>
<dbReference type="SUPFAM" id="SSF53474">
    <property type="entry name" value="alpha/beta-Hydrolases"/>
    <property type="match status" value="1"/>
</dbReference>
<dbReference type="AlphaFoldDB" id="A0A645CKT9"/>